<reference evidence="2 3" key="1">
    <citation type="submission" date="2018-02" db="EMBL/GenBank/DDBJ databases">
        <title>Comparative genomes isolates from brazilian mangrove.</title>
        <authorList>
            <person name="Araujo J.E."/>
            <person name="Taketani R.G."/>
            <person name="Silva M.C.P."/>
            <person name="Loureco M.V."/>
            <person name="Andreote F.D."/>
        </authorList>
    </citation>
    <scope>NUCLEOTIDE SEQUENCE [LARGE SCALE GENOMIC DNA]</scope>
    <source>
        <strain evidence="2 3">Hex-1 MGV</strain>
    </source>
</reference>
<evidence type="ECO:0000256" key="1">
    <source>
        <dbReference type="SAM" id="SignalP"/>
    </source>
</evidence>
<sequence length="144" mass="16008">MTSATTILTMLAMLWHAMAGCCAHHVHEETPHQHENVAACQHDHGHPVAKHSEQDHCQHEDTSHDQHDHHGACNTTDCVFSLPDIGGELLGLTKAIGCEPYFDTACLISHNVAPEWLAYTDPLYPDRLLLGSMRLHLQIQVLLI</sequence>
<proteinExistence type="predicted"/>
<dbReference type="OrthoDB" id="9926082at2"/>
<dbReference type="Proteomes" id="UP000238322">
    <property type="component" value="Unassembled WGS sequence"/>
</dbReference>
<accession>A0A2S8G7J7</accession>
<keyword evidence="1" id="KW-0732">Signal</keyword>
<name>A0A2S8G7J7_9BACT</name>
<dbReference type="EMBL" id="PUHY01000001">
    <property type="protein sequence ID" value="PQO40409.1"/>
    <property type="molecule type" value="Genomic_DNA"/>
</dbReference>
<feature type="chain" id="PRO_5015528673" description="Cobalt transporter" evidence="1">
    <location>
        <begin position="20"/>
        <end position="144"/>
    </location>
</feature>
<protein>
    <recommendedName>
        <fullName evidence="4">Cobalt transporter</fullName>
    </recommendedName>
</protein>
<comment type="caution">
    <text evidence="2">The sequence shown here is derived from an EMBL/GenBank/DDBJ whole genome shotgun (WGS) entry which is preliminary data.</text>
</comment>
<evidence type="ECO:0008006" key="4">
    <source>
        <dbReference type="Google" id="ProtNLM"/>
    </source>
</evidence>
<feature type="signal peptide" evidence="1">
    <location>
        <begin position="1"/>
        <end position="19"/>
    </location>
</feature>
<dbReference type="RefSeq" id="WP_105327645.1">
    <property type="nucleotide sequence ID" value="NZ_PUHY01000001.1"/>
</dbReference>
<dbReference type="AlphaFoldDB" id="A0A2S8G7J7"/>
<evidence type="ECO:0000313" key="2">
    <source>
        <dbReference type="EMBL" id="PQO40409.1"/>
    </source>
</evidence>
<evidence type="ECO:0000313" key="3">
    <source>
        <dbReference type="Proteomes" id="UP000238322"/>
    </source>
</evidence>
<gene>
    <name evidence="2" type="ORF">C5Y83_00265</name>
</gene>
<organism evidence="2 3">
    <name type="scientific">Blastopirellula marina</name>
    <dbReference type="NCBI Taxonomy" id="124"/>
    <lineage>
        <taxon>Bacteria</taxon>
        <taxon>Pseudomonadati</taxon>
        <taxon>Planctomycetota</taxon>
        <taxon>Planctomycetia</taxon>
        <taxon>Pirellulales</taxon>
        <taxon>Pirellulaceae</taxon>
        <taxon>Blastopirellula</taxon>
    </lineage>
</organism>